<dbReference type="Gene3D" id="3.40.50.2000">
    <property type="entry name" value="Glycogen Phosphorylase B"/>
    <property type="match status" value="2"/>
</dbReference>
<keyword evidence="3" id="KW-1185">Reference proteome</keyword>
<evidence type="ECO:0000313" key="3">
    <source>
        <dbReference type="Proteomes" id="UP000431269"/>
    </source>
</evidence>
<dbReference type="EMBL" id="CP047045">
    <property type="protein sequence ID" value="QGZ94650.1"/>
    <property type="molecule type" value="Genomic_DNA"/>
</dbReference>
<protein>
    <submittedName>
        <fullName evidence="2">Glycosyltransferase EpsD</fullName>
        <ecNumber evidence="2">2.4.-.-</ecNumber>
    </submittedName>
</protein>
<dbReference type="GO" id="GO:0016757">
    <property type="term" value="F:glycosyltransferase activity"/>
    <property type="evidence" value="ECO:0007669"/>
    <property type="project" value="UniProtKB-KW"/>
</dbReference>
<accession>A0A6I6MI26</accession>
<evidence type="ECO:0000259" key="1">
    <source>
        <dbReference type="Pfam" id="PF00534"/>
    </source>
</evidence>
<keyword evidence="2" id="KW-0328">Glycosyltransferase</keyword>
<name>A0A6I6MI26_9CAUL</name>
<dbReference type="AlphaFoldDB" id="A0A6I6MI26"/>
<dbReference type="InterPro" id="IPR001296">
    <property type="entry name" value="Glyco_trans_1"/>
</dbReference>
<dbReference type="RefSeq" id="WP_158765573.1">
    <property type="nucleotide sequence ID" value="NZ_CP047045.1"/>
</dbReference>
<feature type="domain" description="Glycosyl transferase family 1" evidence="1">
    <location>
        <begin position="168"/>
        <end position="304"/>
    </location>
</feature>
<evidence type="ECO:0000313" key="2">
    <source>
        <dbReference type="EMBL" id="QGZ94650.1"/>
    </source>
</evidence>
<dbReference type="Pfam" id="PF00534">
    <property type="entry name" value="Glycos_transf_1"/>
    <property type="match status" value="1"/>
</dbReference>
<keyword evidence="2" id="KW-0808">Transferase</keyword>
<reference evidence="3" key="1">
    <citation type="submission" date="2019-12" db="EMBL/GenBank/DDBJ databases">
        <title>Complete genome of Terracaulis silvestris 0127_4.</title>
        <authorList>
            <person name="Vieira S."/>
            <person name="Riedel T."/>
            <person name="Sproer C."/>
            <person name="Pascual J."/>
            <person name="Boedeker C."/>
            <person name="Overmann J."/>
        </authorList>
    </citation>
    <scope>NUCLEOTIDE SEQUENCE [LARGE SCALE GENOMIC DNA]</scope>
    <source>
        <strain evidence="3">0127_4</strain>
    </source>
</reference>
<dbReference type="EC" id="2.4.-.-" evidence="2"/>
<dbReference type="Proteomes" id="UP000431269">
    <property type="component" value="Chromosome"/>
</dbReference>
<dbReference type="KEGG" id="tsv:DSM104635_01477"/>
<sequence length="338" mass="35980">MFVLQAAVVKGRGGIATAVAHYERMFRAVGVRSAVLFSGPSTDTLREQGNDVIEAPSLLTSPLAGVLPLLSALRSAIEQRAAGEDILVIVHSDLTLPALKRLFPRARFATPCHSDKFKHKARTDLVITLNDTQHALVQAGLPSTRVALLGNPYVASEPVPLATGAAPRFNFVARFTPTKDPLTLLRAAALLSARTEIRFIGAGELDAELRAAAASSGVNATFPGWLTAPLAHFHRNDILVLPSQWEGLPYLLQEAMDHRVPIIAADNPGNRKALADGAYGDLFPFGDASALAAAMRAALADLDGLRAKAEKGRAALRPACGAEAFWRKLTAELEKSHA</sequence>
<gene>
    <name evidence="2" type="primary">epsD</name>
    <name evidence="2" type="ORF">DSM104635_01477</name>
</gene>
<organism evidence="2 3">
    <name type="scientific">Terricaulis silvestris</name>
    <dbReference type="NCBI Taxonomy" id="2686094"/>
    <lineage>
        <taxon>Bacteria</taxon>
        <taxon>Pseudomonadati</taxon>
        <taxon>Pseudomonadota</taxon>
        <taxon>Alphaproteobacteria</taxon>
        <taxon>Caulobacterales</taxon>
        <taxon>Caulobacteraceae</taxon>
        <taxon>Terricaulis</taxon>
    </lineage>
</organism>
<dbReference type="SUPFAM" id="SSF53756">
    <property type="entry name" value="UDP-Glycosyltransferase/glycogen phosphorylase"/>
    <property type="match status" value="1"/>
</dbReference>
<dbReference type="PANTHER" id="PTHR12526">
    <property type="entry name" value="GLYCOSYLTRANSFERASE"/>
    <property type="match status" value="1"/>
</dbReference>
<proteinExistence type="predicted"/>